<proteinExistence type="predicted"/>
<keyword evidence="3" id="KW-1185">Reference proteome</keyword>
<dbReference type="Proteomes" id="UP001651158">
    <property type="component" value="Unassembled WGS sequence"/>
</dbReference>
<feature type="region of interest" description="Disordered" evidence="1">
    <location>
        <begin position="1"/>
        <end position="20"/>
    </location>
</feature>
<protein>
    <submittedName>
        <fullName evidence="2">Uncharacterized protein</fullName>
    </submittedName>
</protein>
<evidence type="ECO:0000256" key="1">
    <source>
        <dbReference type="SAM" id="MobiDB-lite"/>
    </source>
</evidence>
<name>A0ABR4Q8B5_9CEST</name>
<sequence>MLASLEPGLTGGGPVDVSQWPPHRLQLSYARYRRGGRCCKSLASRQPFEEIKQDLRCRDGGGALRPSEAENALSTYRRTEGPLKWLESHYEPQRSA</sequence>
<gene>
    <name evidence="2" type="ORF">TcWFU_006985</name>
</gene>
<dbReference type="EMBL" id="JAKROA010000007">
    <property type="protein sequence ID" value="KAL5105860.1"/>
    <property type="molecule type" value="Genomic_DNA"/>
</dbReference>
<evidence type="ECO:0000313" key="3">
    <source>
        <dbReference type="Proteomes" id="UP001651158"/>
    </source>
</evidence>
<evidence type="ECO:0000313" key="2">
    <source>
        <dbReference type="EMBL" id="KAL5105860.1"/>
    </source>
</evidence>
<comment type="caution">
    <text evidence="2">The sequence shown here is derived from an EMBL/GenBank/DDBJ whole genome shotgun (WGS) entry which is preliminary data.</text>
</comment>
<accession>A0ABR4Q8B5</accession>
<reference evidence="2 3" key="1">
    <citation type="journal article" date="2022" name="Front. Cell. Infect. Microbiol.">
        <title>The Genomes of Two Strains of Taenia crassiceps the Animal Model for the Study of Human Cysticercosis.</title>
        <authorList>
            <person name="Bobes R.J."/>
            <person name="Estrada K."/>
            <person name="Rios-Valencia D.G."/>
            <person name="Calderon-Gallegos A."/>
            <person name="de la Torre P."/>
            <person name="Carrero J.C."/>
            <person name="Sanchez-Flores A."/>
            <person name="Laclette J.P."/>
        </authorList>
    </citation>
    <scope>NUCLEOTIDE SEQUENCE [LARGE SCALE GENOMIC DNA]</scope>
    <source>
        <strain evidence="2">WFUcys</strain>
    </source>
</reference>
<organism evidence="2 3">
    <name type="scientific">Taenia crassiceps</name>
    <dbReference type="NCBI Taxonomy" id="6207"/>
    <lineage>
        <taxon>Eukaryota</taxon>
        <taxon>Metazoa</taxon>
        <taxon>Spiralia</taxon>
        <taxon>Lophotrochozoa</taxon>
        <taxon>Platyhelminthes</taxon>
        <taxon>Cestoda</taxon>
        <taxon>Eucestoda</taxon>
        <taxon>Cyclophyllidea</taxon>
        <taxon>Taeniidae</taxon>
        <taxon>Taenia</taxon>
    </lineage>
</organism>